<dbReference type="InterPro" id="IPR021765">
    <property type="entry name" value="UstYa-like"/>
</dbReference>
<organism evidence="4 5">
    <name type="scientific">Anthostomella pinea</name>
    <dbReference type="NCBI Taxonomy" id="933095"/>
    <lineage>
        <taxon>Eukaryota</taxon>
        <taxon>Fungi</taxon>
        <taxon>Dikarya</taxon>
        <taxon>Ascomycota</taxon>
        <taxon>Pezizomycotina</taxon>
        <taxon>Sordariomycetes</taxon>
        <taxon>Xylariomycetidae</taxon>
        <taxon>Xylariales</taxon>
        <taxon>Xylariaceae</taxon>
        <taxon>Anthostomella</taxon>
    </lineage>
</organism>
<keyword evidence="5" id="KW-1185">Reference proteome</keyword>
<dbReference type="Proteomes" id="UP001295740">
    <property type="component" value="Unassembled WGS sequence"/>
</dbReference>
<proteinExistence type="inferred from homology"/>
<evidence type="ECO:0000256" key="2">
    <source>
        <dbReference type="SAM" id="MobiDB-lite"/>
    </source>
</evidence>
<keyword evidence="3" id="KW-1133">Transmembrane helix</keyword>
<dbReference type="GO" id="GO:0043386">
    <property type="term" value="P:mycotoxin biosynthetic process"/>
    <property type="evidence" value="ECO:0007669"/>
    <property type="project" value="InterPro"/>
</dbReference>
<accession>A0AAI8VT97</accession>
<dbReference type="PANTHER" id="PTHR33365:SF14">
    <property type="entry name" value="TAT PATHWAY SIGNAL SEQUENCE"/>
    <property type="match status" value="1"/>
</dbReference>
<sequence length="306" mass="35250">MISHMDHDSDGGGDDEQQPFVGRDTSGPARSTSRIRLASTLMLFNCLSIALFSILSIRLHIYHDDSLNPELRRSHFYSEGPAYDWLDLKFHTVNINGSLFPEDERPGPRSIARQMPNKEADKVWHEWGKPRFFPLTSNDLRITGKDIETAVHLEDKYWGLGDDKYAGVMDVNHQLHCIDTLRKFAYGTYYNMSQLDPVREGKKEIHANHCIDSLVQTVQCSGNMNFITMHWYKSRPIPKPMPDMSINKQCIDFNHYTEWRLENSLSNEKYRQVFGNAESLPQGLKTRSPMAKEYLKIHGEVAETGQ</sequence>
<feature type="region of interest" description="Disordered" evidence="2">
    <location>
        <begin position="1"/>
        <end position="30"/>
    </location>
</feature>
<dbReference type="EMBL" id="CAUWAG010000018">
    <property type="protein sequence ID" value="CAJ2510672.1"/>
    <property type="molecule type" value="Genomic_DNA"/>
</dbReference>
<reference evidence="4" key="1">
    <citation type="submission" date="2023-10" db="EMBL/GenBank/DDBJ databases">
        <authorList>
            <person name="Hackl T."/>
        </authorList>
    </citation>
    <scope>NUCLEOTIDE SEQUENCE</scope>
</reference>
<comment type="similarity">
    <text evidence="1">Belongs to the ustYa family.</text>
</comment>
<name>A0AAI8VT97_9PEZI</name>
<evidence type="ECO:0000256" key="3">
    <source>
        <dbReference type="SAM" id="Phobius"/>
    </source>
</evidence>
<keyword evidence="3" id="KW-0472">Membrane</keyword>
<feature type="transmembrane region" description="Helical" evidence="3">
    <location>
        <begin position="40"/>
        <end position="61"/>
    </location>
</feature>
<feature type="compositionally biased region" description="Basic and acidic residues" evidence="2">
    <location>
        <begin position="1"/>
        <end position="10"/>
    </location>
</feature>
<comment type="caution">
    <text evidence="4">The sequence shown here is derived from an EMBL/GenBank/DDBJ whole genome shotgun (WGS) entry which is preliminary data.</text>
</comment>
<dbReference type="PANTHER" id="PTHR33365">
    <property type="entry name" value="YALI0B05434P"/>
    <property type="match status" value="1"/>
</dbReference>
<protein>
    <submittedName>
        <fullName evidence="4">Uu.00g062970.m01.CDS01</fullName>
    </submittedName>
</protein>
<evidence type="ECO:0000256" key="1">
    <source>
        <dbReference type="ARBA" id="ARBA00035112"/>
    </source>
</evidence>
<evidence type="ECO:0000313" key="5">
    <source>
        <dbReference type="Proteomes" id="UP001295740"/>
    </source>
</evidence>
<gene>
    <name evidence="4" type="ORF">KHLLAP_LOCUS11140</name>
</gene>
<dbReference type="AlphaFoldDB" id="A0AAI8VT97"/>
<evidence type="ECO:0000313" key="4">
    <source>
        <dbReference type="EMBL" id="CAJ2510672.1"/>
    </source>
</evidence>
<dbReference type="Pfam" id="PF11807">
    <property type="entry name" value="UstYa"/>
    <property type="match status" value="1"/>
</dbReference>
<keyword evidence="3" id="KW-0812">Transmembrane</keyword>